<reference evidence="2" key="1">
    <citation type="submission" date="2018-02" db="EMBL/GenBank/DDBJ databases">
        <title>Rhizophora mucronata_Transcriptome.</title>
        <authorList>
            <person name="Meera S.P."/>
            <person name="Sreeshan A."/>
            <person name="Augustine A."/>
        </authorList>
    </citation>
    <scope>NUCLEOTIDE SEQUENCE</scope>
    <source>
        <tissue evidence="2">Leaf</tissue>
    </source>
</reference>
<sequence length="30" mass="3855">MTERHRRRRSRYLLVLPRLPRHRPTRMGKK</sequence>
<feature type="region of interest" description="Disordered" evidence="1">
    <location>
        <begin position="1"/>
        <end position="30"/>
    </location>
</feature>
<protein>
    <submittedName>
        <fullName evidence="2">Uncharacterized protein</fullName>
    </submittedName>
</protein>
<evidence type="ECO:0000313" key="2">
    <source>
        <dbReference type="EMBL" id="MBW90599.1"/>
    </source>
</evidence>
<dbReference type="EMBL" id="GGEC01010116">
    <property type="protein sequence ID" value="MBW90599.1"/>
    <property type="molecule type" value="Transcribed_RNA"/>
</dbReference>
<name>A0A2P2JAW3_RHIMU</name>
<feature type="compositionally biased region" description="Basic residues" evidence="1">
    <location>
        <begin position="1"/>
        <end position="11"/>
    </location>
</feature>
<dbReference type="AlphaFoldDB" id="A0A2P2JAW3"/>
<feature type="compositionally biased region" description="Basic residues" evidence="1">
    <location>
        <begin position="19"/>
        <end position="30"/>
    </location>
</feature>
<proteinExistence type="predicted"/>
<organism evidence="2">
    <name type="scientific">Rhizophora mucronata</name>
    <name type="common">Asiatic mangrove</name>
    <dbReference type="NCBI Taxonomy" id="61149"/>
    <lineage>
        <taxon>Eukaryota</taxon>
        <taxon>Viridiplantae</taxon>
        <taxon>Streptophyta</taxon>
        <taxon>Embryophyta</taxon>
        <taxon>Tracheophyta</taxon>
        <taxon>Spermatophyta</taxon>
        <taxon>Magnoliopsida</taxon>
        <taxon>eudicotyledons</taxon>
        <taxon>Gunneridae</taxon>
        <taxon>Pentapetalae</taxon>
        <taxon>rosids</taxon>
        <taxon>fabids</taxon>
        <taxon>Malpighiales</taxon>
        <taxon>Rhizophoraceae</taxon>
        <taxon>Rhizophora</taxon>
    </lineage>
</organism>
<accession>A0A2P2JAW3</accession>
<evidence type="ECO:0000256" key="1">
    <source>
        <dbReference type="SAM" id="MobiDB-lite"/>
    </source>
</evidence>